<evidence type="ECO:0000313" key="1">
    <source>
        <dbReference type="EMBL" id="ROZ88454.1"/>
    </source>
</evidence>
<keyword evidence="2" id="KW-1185">Reference proteome</keyword>
<dbReference type="Pfam" id="PF26207">
    <property type="entry name" value="Phage_phiTE_015"/>
    <property type="match status" value="1"/>
</dbReference>
<dbReference type="RefSeq" id="WP_123887892.1">
    <property type="nucleotide sequence ID" value="NZ_RKKU01000001.1"/>
</dbReference>
<name>A0ABX9XNB6_9PSED</name>
<sequence length="106" mass="11946">MEYENLRVAFEAQMLEMYHPVIGIIDTPWLKRAEGEADYENEYVQGCWVGYQVYRAALVRALPNPRSETYVEYFPDVEGGCFNEAKYIAAVNAALTAAGITVKEGV</sequence>
<gene>
    <name evidence="1" type="ORF">EF096_01825</name>
</gene>
<dbReference type="Proteomes" id="UP000275199">
    <property type="component" value="Unassembled WGS sequence"/>
</dbReference>
<organism evidence="1 2">
    <name type="scientific">Pseudomonas neustonica</name>
    <dbReference type="NCBI Taxonomy" id="2487346"/>
    <lineage>
        <taxon>Bacteria</taxon>
        <taxon>Pseudomonadati</taxon>
        <taxon>Pseudomonadota</taxon>
        <taxon>Gammaproteobacteria</taxon>
        <taxon>Pseudomonadales</taxon>
        <taxon>Pseudomonadaceae</taxon>
        <taxon>Pseudomonas</taxon>
    </lineage>
</organism>
<dbReference type="InterPro" id="IPR058601">
    <property type="entry name" value="Phage_phiTE_015-like"/>
</dbReference>
<evidence type="ECO:0000313" key="2">
    <source>
        <dbReference type="Proteomes" id="UP000275199"/>
    </source>
</evidence>
<reference evidence="1 2" key="1">
    <citation type="submission" date="2018-11" db="EMBL/GenBank/DDBJ databases">
        <authorList>
            <person name="Jang G.I."/>
            <person name="Hwang C.Y."/>
        </authorList>
    </citation>
    <scope>NUCLEOTIDE SEQUENCE [LARGE SCALE GENOMIC DNA]</scope>
    <source>
        <strain evidence="1 2">SSM26</strain>
    </source>
</reference>
<protein>
    <recommendedName>
        <fullName evidence="3">Phage protein</fullName>
    </recommendedName>
</protein>
<evidence type="ECO:0008006" key="3">
    <source>
        <dbReference type="Google" id="ProtNLM"/>
    </source>
</evidence>
<comment type="caution">
    <text evidence="1">The sequence shown here is derived from an EMBL/GenBank/DDBJ whole genome shotgun (WGS) entry which is preliminary data.</text>
</comment>
<dbReference type="EMBL" id="RKKU01000001">
    <property type="protein sequence ID" value="ROZ88454.1"/>
    <property type="molecule type" value="Genomic_DNA"/>
</dbReference>
<proteinExistence type="predicted"/>
<accession>A0ABX9XNB6</accession>